<sequence>METIIWPVYIDSTRSRNQGRKIAKKNSIQEPRLTEISRAARNLKLNPKTEDDKSYPRSWWENSGRIIVEKGDLSKIEVLIKISSKIKESRKK</sequence>
<comment type="similarity">
    <text evidence="5">Belongs to the SRP19 family.</text>
</comment>
<dbReference type="HAMAP" id="MF_00305">
    <property type="entry name" value="SRP19"/>
    <property type="match status" value="1"/>
</dbReference>
<comment type="caution">
    <text evidence="6">The sequence shown here is derived from an EMBL/GenBank/DDBJ whole genome shotgun (WGS) entry which is preliminary data.</text>
</comment>
<protein>
    <recommendedName>
        <fullName evidence="5">Signal recognition particle 19 kDa protein</fullName>
        <shortName evidence="5">SRP19</shortName>
    </recommendedName>
</protein>
<evidence type="ECO:0000313" key="7">
    <source>
        <dbReference type="Proteomes" id="UP000077066"/>
    </source>
</evidence>
<proteinExistence type="inferred from homology"/>
<name>A0A166DAC0_9EURY</name>
<reference evidence="6 7" key="1">
    <citation type="submission" date="2016-04" db="EMBL/GenBank/DDBJ databases">
        <title>Genome sequence of Methanobrevibacter filiformis DSM 11501.</title>
        <authorList>
            <person name="Poehlein A."/>
            <person name="Seedorf H."/>
            <person name="Daniel R."/>
        </authorList>
    </citation>
    <scope>NUCLEOTIDE SEQUENCE [LARGE SCALE GENOMIC DNA]</scope>
    <source>
        <strain evidence="6 7">DSM 11501</strain>
    </source>
</reference>
<dbReference type="InterPro" id="IPR036521">
    <property type="entry name" value="SRP19-like_sf"/>
</dbReference>
<accession>A0A166DAC0</accession>
<dbReference type="EMBL" id="LWMT01000098">
    <property type="protein sequence ID" value="KZX15374.1"/>
    <property type="molecule type" value="Genomic_DNA"/>
</dbReference>
<organism evidence="6 7">
    <name type="scientific">Methanobrevibacter filiformis</name>
    <dbReference type="NCBI Taxonomy" id="55758"/>
    <lineage>
        <taxon>Archaea</taxon>
        <taxon>Methanobacteriati</taxon>
        <taxon>Methanobacteriota</taxon>
        <taxon>Methanomada group</taxon>
        <taxon>Methanobacteria</taxon>
        <taxon>Methanobacteriales</taxon>
        <taxon>Methanobacteriaceae</taxon>
        <taxon>Methanobrevibacter</taxon>
    </lineage>
</organism>
<dbReference type="SUPFAM" id="SSF69695">
    <property type="entry name" value="SRP19"/>
    <property type="match status" value="1"/>
</dbReference>
<dbReference type="Gene3D" id="3.30.56.30">
    <property type="entry name" value="Signal recognition particle, SRP19-like subunit"/>
    <property type="match status" value="1"/>
</dbReference>
<dbReference type="PANTHER" id="PTHR17453">
    <property type="entry name" value="SIGNAL RECOGNITION PARTICLE 19 KD PROTEIN"/>
    <property type="match status" value="1"/>
</dbReference>
<dbReference type="OrthoDB" id="56356at2157"/>
<dbReference type="RefSeq" id="WP_066971525.1">
    <property type="nucleotide sequence ID" value="NZ_LWMT01000098.1"/>
</dbReference>
<dbReference type="Pfam" id="PF01922">
    <property type="entry name" value="SRP19"/>
    <property type="match status" value="1"/>
</dbReference>
<dbReference type="InterPro" id="IPR022938">
    <property type="entry name" value="SRP19_arc-type"/>
</dbReference>
<dbReference type="GO" id="GO:0008312">
    <property type="term" value="F:7S RNA binding"/>
    <property type="evidence" value="ECO:0007669"/>
    <property type="project" value="UniProtKB-UniRule"/>
</dbReference>
<dbReference type="PANTHER" id="PTHR17453:SF0">
    <property type="entry name" value="SIGNAL RECOGNITION PARTICLE 19 KDA PROTEIN"/>
    <property type="match status" value="1"/>
</dbReference>
<gene>
    <name evidence="5" type="primary">srp19</name>
    <name evidence="6" type="ORF">MBFIL_06750</name>
</gene>
<evidence type="ECO:0000313" key="6">
    <source>
        <dbReference type="EMBL" id="KZX15374.1"/>
    </source>
</evidence>
<evidence type="ECO:0000256" key="1">
    <source>
        <dbReference type="ARBA" id="ARBA00004496"/>
    </source>
</evidence>
<keyword evidence="5" id="KW-0694">RNA-binding</keyword>
<evidence type="ECO:0000256" key="5">
    <source>
        <dbReference type="HAMAP-Rule" id="MF_00305"/>
    </source>
</evidence>
<dbReference type="GO" id="GO:0048500">
    <property type="term" value="C:signal recognition particle"/>
    <property type="evidence" value="ECO:0007669"/>
    <property type="project" value="UniProtKB-UniRule"/>
</dbReference>
<dbReference type="STRING" id="55758.MBFIL_06750"/>
<dbReference type="NCBIfam" id="NF001973">
    <property type="entry name" value="PRK00754.1"/>
    <property type="match status" value="1"/>
</dbReference>
<dbReference type="InterPro" id="IPR002778">
    <property type="entry name" value="Signal_recog_particle_SRP19"/>
</dbReference>
<evidence type="ECO:0000256" key="3">
    <source>
        <dbReference type="ARBA" id="ARBA00023135"/>
    </source>
</evidence>
<comment type="subunit">
    <text evidence="5">Part of the signal recognition particle protein translocation system, which is composed of SRP and FtsY. Archaeal SRP consists of a 7S RNA molecule of 300 nucleotides and two protein subunits: SRP54 and SRP19.</text>
</comment>
<comment type="subcellular location">
    <subcellularLocation>
        <location evidence="1 5">Cytoplasm</location>
    </subcellularLocation>
</comment>
<evidence type="ECO:0000256" key="2">
    <source>
        <dbReference type="ARBA" id="ARBA00022490"/>
    </source>
</evidence>
<dbReference type="PATRIC" id="fig|55758.3.peg.755"/>
<keyword evidence="4 5" id="KW-0687">Ribonucleoprotein</keyword>
<keyword evidence="7" id="KW-1185">Reference proteome</keyword>
<comment type="function">
    <text evidence="5">Involved in targeting and insertion of nascent membrane proteins into the cytoplasmic membrane. Binds directly to 7S RNA and mediates binding of the 54 kDa subunit of the SRP.</text>
</comment>
<keyword evidence="3 5" id="KW-0733">Signal recognition particle</keyword>
<dbReference type="Proteomes" id="UP000077066">
    <property type="component" value="Unassembled WGS sequence"/>
</dbReference>
<dbReference type="AlphaFoldDB" id="A0A166DAC0"/>
<evidence type="ECO:0000256" key="4">
    <source>
        <dbReference type="ARBA" id="ARBA00023274"/>
    </source>
</evidence>
<keyword evidence="2 5" id="KW-0963">Cytoplasm</keyword>
<dbReference type="GO" id="GO:0006617">
    <property type="term" value="P:SRP-dependent cotranslational protein targeting to membrane, signal sequence recognition"/>
    <property type="evidence" value="ECO:0007669"/>
    <property type="project" value="TreeGrafter"/>
</dbReference>